<dbReference type="Gene3D" id="1.20.120.1760">
    <property type="match status" value="1"/>
</dbReference>
<dbReference type="RefSeq" id="WP_249914084.1">
    <property type="nucleotide sequence ID" value="NZ_JAMGBB010000001.1"/>
</dbReference>
<reference evidence="4" key="1">
    <citation type="submission" date="2022-05" db="EMBL/GenBank/DDBJ databases">
        <authorList>
            <person name="Jo J.-H."/>
            <person name="Im W.-T."/>
        </authorList>
    </citation>
    <scope>NUCLEOTIDE SEQUENCE</scope>
    <source>
        <strain evidence="4">RB56-2</strain>
    </source>
</reference>
<keyword evidence="1 2" id="KW-0808">Transferase</keyword>
<sequence>MLMVDVISVGANPTSIWGMTNRERTRRISRTILAPSAKPGTEGLILANDDYIVDPLLLAYAQEQPPMLLVRDGIPILAKLADPAQREPVETAMRGEPMPADLSIQRVAIDDRFTLYNRGLRKRVHPTVMRLDPSTVRAVERETYFGAYKGVTDLLTKYLWPEWALVLTRIAASLGMPPNLVTAIGLANCIAATLCFWFGSYWLGMAFALVFMVLDTVDGKLARCTITSTKAGSRFDHRIDLIHPPFWWAAWVYGLISWNLALSRPVLTLTLTALVLGYVVDRLIERGFIKRHGFHVHVWHRLDSDFRLIGARRNPNMVILFVAMLFSRPDIGIVAVATWTMLSLAFHAVRLAQAELRRSKGVEIRSWLS</sequence>
<evidence type="ECO:0000256" key="2">
    <source>
        <dbReference type="RuleBase" id="RU003750"/>
    </source>
</evidence>
<dbReference type="Proteomes" id="UP001165383">
    <property type="component" value="Unassembled WGS sequence"/>
</dbReference>
<dbReference type="Pfam" id="PF01066">
    <property type="entry name" value="CDP-OH_P_transf"/>
    <property type="match status" value="1"/>
</dbReference>
<evidence type="ECO:0000256" key="3">
    <source>
        <dbReference type="SAM" id="Phobius"/>
    </source>
</evidence>
<gene>
    <name evidence="4" type="ORF">LZ518_00385</name>
</gene>
<comment type="caution">
    <text evidence="4">The sequence shown here is derived from an EMBL/GenBank/DDBJ whole genome shotgun (WGS) entry which is preliminary data.</text>
</comment>
<feature type="transmembrane region" description="Helical" evidence="3">
    <location>
        <begin position="196"/>
        <end position="214"/>
    </location>
</feature>
<dbReference type="EMBL" id="JAMGBB010000001">
    <property type="protein sequence ID" value="MCL6739600.1"/>
    <property type="molecule type" value="Genomic_DNA"/>
</dbReference>
<dbReference type="InterPro" id="IPR043130">
    <property type="entry name" value="CDP-OH_PTrfase_TM_dom"/>
</dbReference>
<keyword evidence="5" id="KW-1185">Reference proteome</keyword>
<proteinExistence type="inferred from homology"/>
<protein>
    <submittedName>
        <fullName evidence="4">CDP-alcohol phosphatidyltransferase family protein</fullName>
    </submittedName>
</protein>
<organism evidence="4 5">
    <name type="scientific">Sphingomonas brevis</name>
    <dbReference type="NCBI Taxonomy" id="2908206"/>
    <lineage>
        <taxon>Bacteria</taxon>
        <taxon>Pseudomonadati</taxon>
        <taxon>Pseudomonadota</taxon>
        <taxon>Alphaproteobacteria</taxon>
        <taxon>Sphingomonadales</taxon>
        <taxon>Sphingomonadaceae</taxon>
        <taxon>Sphingomonas</taxon>
    </lineage>
</organism>
<dbReference type="InterPro" id="IPR000462">
    <property type="entry name" value="CDP-OH_P_trans"/>
</dbReference>
<accession>A0ABT0S5D7</accession>
<dbReference type="InterPro" id="IPR048254">
    <property type="entry name" value="CDP_ALCOHOL_P_TRANSF_CS"/>
</dbReference>
<keyword evidence="3" id="KW-0472">Membrane</keyword>
<keyword evidence="3" id="KW-0812">Transmembrane</keyword>
<comment type="similarity">
    <text evidence="2">Belongs to the CDP-alcohol phosphatidyltransferase class-I family.</text>
</comment>
<evidence type="ECO:0000256" key="1">
    <source>
        <dbReference type="ARBA" id="ARBA00022679"/>
    </source>
</evidence>
<dbReference type="PROSITE" id="PS00379">
    <property type="entry name" value="CDP_ALCOHOL_P_TRANSF"/>
    <property type="match status" value="1"/>
</dbReference>
<keyword evidence="3" id="KW-1133">Transmembrane helix</keyword>
<feature type="transmembrane region" description="Helical" evidence="3">
    <location>
        <begin position="317"/>
        <end position="342"/>
    </location>
</feature>
<evidence type="ECO:0000313" key="5">
    <source>
        <dbReference type="Proteomes" id="UP001165383"/>
    </source>
</evidence>
<name>A0ABT0S5D7_9SPHN</name>
<feature type="transmembrane region" description="Helical" evidence="3">
    <location>
        <begin position="266"/>
        <end position="284"/>
    </location>
</feature>
<evidence type="ECO:0000313" key="4">
    <source>
        <dbReference type="EMBL" id="MCL6739600.1"/>
    </source>
</evidence>